<proteinExistence type="predicted"/>
<dbReference type="EMBL" id="BAHB01000114">
    <property type="protein sequence ID" value="GAB87838.1"/>
    <property type="molecule type" value="Genomic_DNA"/>
</dbReference>
<keyword evidence="1" id="KW-1133">Transmembrane helix</keyword>
<sequence length="102" mass="10469">MVRTPSTRYRREDWFGPESFGAVVIGMLLMSLPFTGLASRDALWLIIGPPLTGLVLLALSTAPVRGVRSVRRVGTGLVAGGAGAIISIPVLLAGAALGSAIA</sequence>
<keyword evidence="1" id="KW-0472">Membrane</keyword>
<evidence type="ECO:0008006" key="4">
    <source>
        <dbReference type="Google" id="ProtNLM"/>
    </source>
</evidence>
<feature type="transmembrane region" description="Helical" evidence="1">
    <location>
        <begin position="43"/>
        <end position="64"/>
    </location>
</feature>
<evidence type="ECO:0000313" key="3">
    <source>
        <dbReference type="Proteomes" id="UP000010744"/>
    </source>
</evidence>
<comment type="caution">
    <text evidence="2">The sequence shown here is derived from an EMBL/GenBank/DDBJ whole genome shotgun (WGS) entry which is preliminary data.</text>
</comment>
<dbReference type="Proteomes" id="UP000010744">
    <property type="component" value="Unassembled WGS sequence"/>
</dbReference>
<name>A0ABQ0HZY3_GORRU</name>
<feature type="transmembrane region" description="Helical" evidence="1">
    <location>
        <begin position="76"/>
        <end position="101"/>
    </location>
</feature>
<keyword evidence="3" id="KW-1185">Reference proteome</keyword>
<evidence type="ECO:0000256" key="1">
    <source>
        <dbReference type="SAM" id="Phobius"/>
    </source>
</evidence>
<accession>A0ABQ0HZY3</accession>
<keyword evidence="1" id="KW-0812">Transmembrane</keyword>
<protein>
    <recommendedName>
        <fullName evidence="4">DUF4190 domain-containing protein</fullName>
    </recommendedName>
</protein>
<reference evidence="2 3" key="1">
    <citation type="submission" date="2012-08" db="EMBL/GenBank/DDBJ databases">
        <title>Whole genome shotgun sequence of Gordonia rubripertincta NBRC 101908.</title>
        <authorList>
            <person name="Takarada H."/>
            <person name="Hosoyama A."/>
            <person name="Tsuchikane K."/>
            <person name="Katsumata H."/>
            <person name="Baba S."/>
            <person name="Ohji S."/>
            <person name="Yamazaki S."/>
            <person name="Fujita N."/>
        </authorList>
    </citation>
    <scope>NUCLEOTIDE SEQUENCE [LARGE SCALE GENOMIC DNA]</scope>
    <source>
        <strain evidence="2 3">NBRC 101908</strain>
    </source>
</reference>
<organism evidence="2 3">
    <name type="scientific">Gordonia rubripertincta NBRC 101908</name>
    <dbReference type="NCBI Taxonomy" id="1077975"/>
    <lineage>
        <taxon>Bacteria</taxon>
        <taxon>Bacillati</taxon>
        <taxon>Actinomycetota</taxon>
        <taxon>Actinomycetes</taxon>
        <taxon>Mycobacteriales</taxon>
        <taxon>Gordoniaceae</taxon>
        <taxon>Gordonia</taxon>
    </lineage>
</organism>
<evidence type="ECO:0000313" key="2">
    <source>
        <dbReference type="EMBL" id="GAB87838.1"/>
    </source>
</evidence>
<gene>
    <name evidence="2" type="ORF">GORBP_114_00320</name>
</gene>
<feature type="transmembrane region" description="Helical" evidence="1">
    <location>
        <begin position="20"/>
        <end position="37"/>
    </location>
</feature>